<dbReference type="Pfam" id="PF07883">
    <property type="entry name" value="Cupin_2"/>
    <property type="match status" value="1"/>
</dbReference>
<dbReference type="Proteomes" id="UP000308768">
    <property type="component" value="Unassembled WGS sequence"/>
</dbReference>
<name>A0A4U0WNE4_9PEZI</name>
<dbReference type="InterPro" id="IPR053146">
    <property type="entry name" value="QDO-like"/>
</dbReference>
<dbReference type="InterPro" id="IPR011051">
    <property type="entry name" value="RmlC_Cupin_sf"/>
</dbReference>
<dbReference type="Gene3D" id="2.60.120.10">
    <property type="entry name" value="Jelly Rolls"/>
    <property type="match status" value="1"/>
</dbReference>
<evidence type="ECO:0000313" key="3">
    <source>
        <dbReference type="Proteomes" id="UP000308768"/>
    </source>
</evidence>
<dbReference type="InterPro" id="IPR013096">
    <property type="entry name" value="Cupin_2"/>
</dbReference>
<sequence>MSLPIPNVPINFVPAKTGDVLSLGTMTIRIMEDDNRIGAAEVAIPPRTLGPPLPWHEMHDETFLVTAGTVRVHRHGSDDLDAKTGDYVVVGVGAPHTFSNPFDVEARFFNTFTPAFYINYFKLLSQLADEGKPLSPGINRHAMASFAALPVRK</sequence>
<dbReference type="PANTHER" id="PTHR36440">
    <property type="entry name" value="PUTATIVE (AFU_ORTHOLOGUE AFUA_8G07350)-RELATED"/>
    <property type="match status" value="1"/>
</dbReference>
<organism evidence="2 3">
    <name type="scientific">Cryomyces minteri</name>
    <dbReference type="NCBI Taxonomy" id="331657"/>
    <lineage>
        <taxon>Eukaryota</taxon>
        <taxon>Fungi</taxon>
        <taxon>Dikarya</taxon>
        <taxon>Ascomycota</taxon>
        <taxon>Pezizomycotina</taxon>
        <taxon>Dothideomycetes</taxon>
        <taxon>Dothideomycetes incertae sedis</taxon>
        <taxon>Cryomyces</taxon>
    </lineage>
</organism>
<dbReference type="STRING" id="331657.A0A4U0WNE4"/>
<evidence type="ECO:0000313" key="2">
    <source>
        <dbReference type="EMBL" id="TKA64521.1"/>
    </source>
</evidence>
<proteinExistence type="predicted"/>
<accession>A0A4U0WNE4</accession>
<dbReference type="SUPFAM" id="SSF51182">
    <property type="entry name" value="RmlC-like cupins"/>
    <property type="match status" value="1"/>
</dbReference>
<protein>
    <recommendedName>
        <fullName evidence="1">Cupin type-2 domain-containing protein</fullName>
    </recommendedName>
</protein>
<gene>
    <name evidence="2" type="ORF">B0A49_08206</name>
</gene>
<reference evidence="2 3" key="1">
    <citation type="submission" date="2017-03" db="EMBL/GenBank/DDBJ databases">
        <title>Genomes of endolithic fungi from Antarctica.</title>
        <authorList>
            <person name="Coleine C."/>
            <person name="Masonjones S."/>
            <person name="Stajich J.E."/>
        </authorList>
    </citation>
    <scope>NUCLEOTIDE SEQUENCE [LARGE SCALE GENOMIC DNA]</scope>
    <source>
        <strain evidence="2 3">CCFEE 5187</strain>
    </source>
</reference>
<keyword evidence="3" id="KW-1185">Reference proteome</keyword>
<comment type="caution">
    <text evidence="2">The sequence shown here is derived from an EMBL/GenBank/DDBJ whole genome shotgun (WGS) entry which is preliminary data.</text>
</comment>
<dbReference type="OrthoDB" id="4124983at2759"/>
<dbReference type="InterPro" id="IPR014710">
    <property type="entry name" value="RmlC-like_jellyroll"/>
</dbReference>
<dbReference type="EMBL" id="NAJN01001253">
    <property type="protein sequence ID" value="TKA64521.1"/>
    <property type="molecule type" value="Genomic_DNA"/>
</dbReference>
<evidence type="ECO:0000259" key="1">
    <source>
        <dbReference type="Pfam" id="PF07883"/>
    </source>
</evidence>
<dbReference type="AlphaFoldDB" id="A0A4U0WNE4"/>
<dbReference type="PANTHER" id="PTHR36440:SF1">
    <property type="entry name" value="PUTATIVE (AFU_ORTHOLOGUE AFUA_8G07350)-RELATED"/>
    <property type="match status" value="1"/>
</dbReference>
<feature type="domain" description="Cupin type-2" evidence="1">
    <location>
        <begin position="41"/>
        <end position="110"/>
    </location>
</feature>